<evidence type="ECO:0000256" key="8">
    <source>
        <dbReference type="PIRSR" id="PIRSR001100-1"/>
    </source>
</evidence>
<feature type="binding site" evidence="9">
    <location>
        <position position="256"/>
    </location>
    <ligand>
        <name>substrate</name>
    </ligand>
</feature>
<dbReference type="KEGG" id="ssyi:EKG83_10800"/>
<comment type="similarity">
    <text evidence="11">Belongs to the glycosyl hydrolase family 6.</text>
</comment>
<proteinExistence type="inferred from homology"/>
<dbReference type="OrthoDB" id="309899at2"/>
<dbReference type="PRINTS" id="PR00733">
    <property type="entry name" value="GLHYDRLASE6"/>
</dbReference>
<dbReference type="AlphaFoldDB" id="A0A5Q0GW75"/>
<evidence type="ECO:0000313" key="13">
    <source>
        <dbReference type="EMBL" id="QFZ17905.1"/>
    </source>
</evidence>
<keyword evidence="7 11" id="KW-0624">Polysaccharide degradation</keyword>
<keyword evidence="3 11" id="KW-0136">Cellulose degradation</keyword>
<feature type="binding site" evidence="9">
    <location>
        <position position="216"/>
    </location>
    <ligand>
        <name>substrate</name>
    </ligand>
</feature>
<evidence type="ECO:0000256" key="7">
    <source>
        <dbReference type="ARBA" id="ARBA00023326"/>
    </source>
</evidence>
<dbReference type="EMBL" id="CP034550">
    <property type="protein sequence ID" value="QFZ17905.1"/>
    <property type="molecule type" value="Genomic_DNA"/>
</dbReference>
<dbReference type="PROSITE" id="PS00655">
    <property type="entry name" value="GLYCOSYL_HYDROL_F6_1"/>
    <property type="match status" value="1"/>
</dbReference>
<evidence type="ECO:0000256" key="3">
    <source>
        <dbReference type="ARBA" id="ARBA00023001"/>
    </source>
</evidence>
<keyword evidence="6 11" id="KW-0326">Glycosidase</keyword>
<keyword evidence="2 11" id="KW-0378">Hydrolase</keyword>
<protein>
    <recommendedName>
        <fullName evidence="11">Glucanase</fullName>
        <ecNumber evidence="11">3.2.1.-</ecNumber>
    </recommendedName>
</protein>
<evidence type="ECO:0000256" key="9">
    <source>
        <dbReference type="PIRSR" id="PIRSR001100-2"/>
    </source>
</evidence>
<evidence type="ECO:0000256" key="11">
    <source>
        <dbReference type="RuleBase" id="RU361186"/>
    </source>
</evidence>
<keyword evidence="5 11" id="KW-0119">Carbohydrate metabolism</keyword>
<dbReference type="SUPFAM" id="SSF51989">
    <property type="entry name" value="Glycosyl hydrolases family 6, cellulases"/>
    <property type="match status" value="1"/>
</dbReference>
<dbReference type="PANTHER" id="PTHR34876">
    <property type="match status" value="1"/>
</dbReference>
<feature type="region of interest" description="Disordered" evidence="12">
    <location>
        <begin position="405"/>
        <end position="433"/>
    </location>
</feature>
<keyword evidence="1" id="KW-0732">Signal</keyword>
<dbReference type="PIRSF" id="PIRSF001100">
    <property type="entry name" value="Beta_cellobiohydrolase"/>
    <property type="match status" value="1"/>
</dbReference>
<feature type="active site" evidence="10">
    <location>
        <position position="116"/>
    </location>
</feature>
<organism evidence="13 14">
    <name type="scientific">Saccharothrix syringae</name>
    <name type="common">Nocardiopsis syringae</name>
    <dbReference type="NCBI Taxonomy" id="103733"/>
    <lineage>
        <taxon>Bacteria</taxon>
        <taxon>Bacillati</taxon>
        <taxon>Actinomycetota</taxon>
        <taxon>Actinomycetes</taxon>
        <taxon>Pseudonocardiales</taxon>
        <taxon>Pseudonocardiaceae</taxon>
        <taxon>Saccharothrix</taxon>
    </lineage>
</organism>
<reference evidence="14" key="1">
    <citation type="journal article" date="2021" name="Curr. Microbiol.">
        <title>Complete genome of nocamycin-producing strain Saccharothrix syringae NRRL B-16468 reveals the biosynthetic potential for secondary metabolites.</title>
        <authorList>
            <person name="Mo X."/>
            <person name="Yang S."/>
        </authorList>
    </citation>
    <scope>NUCLEOTIDE SEQUENCE [LARGE SCALE GENOMIC DNA]</scope>
    <source>
        <strain evidence="14">ATCC 51364 / DSM 43886 / JCM 6844 / KCTC 9398 / NBRC 14523 / NRRL B-16468 / INA 2240</strain>
    </source>
</reference>
<evidence type="ECO:0000256" key="1">
    <source>
        <dbReference type="ARBA" id="ARBA00022729"/>
    </source>
</evidence>
<evidence type="ECO:0000256" key="2">
    <source>
        <dbReference type="ARBA" id="ARBA00022801"/>
    </source>
</evidence>
<sequence>MGVSTVMRSFGRHLLRSALVTAVLAFGLVDTAGATGRVDNPYAGARVYVNPEWSALAAAEPGGAAVADRPTGVWLDSIAAVRGESGRMGLRDHLDEALRQGADLVQLVLYDLPGRDCGRLASNGELGTEDLPAYRAQFVDPIAETLRDPAYAGLRVVAVVEPHSLPYLVTHTAWRPDWTQRCEAVKANGAYVNGVGYALAALGAIPNVYNYVDVSHHGVLGWSDNRKPFLEVLARAVNAAGSTPANVHGVIANTANYSVLREEYITKSVVGGQPILQTRWVDWNPFIDELSYASTLRRELVANGFDAGIGVLVDTSRNGWGGPKRPTRSSTSTNVNTYVDESRLDRRLLVSNWCNQVGAGLGERPVASPAPGVDAYVWMKPPGLSDGASVPLPYPGENHDRMCDPDYTGRPDATPDPSGAWPNTPPAGTWHSAGFQELLRNAHPPL</sequence>
<name>A0A5Q0GW75_SACSY</name>
<dbReference type="Proteomes" id="UP000325787">
    <property type="component" value="Chromosome"/>
</dbReference>
<dbReference type="Pfam" id="PF01341">
    <property type="entry name" value="Glyco_hydro_6"/>
    <property type="match status" value="1"/>
</dbReference>
<evidence type="ECO:0000256" key="4">
    <source>
        <dbReference type="ARBA" id="ARBA00023157"/>
    </source>
</evidence>
<dbReference type="PANTHER" id="PTHR34876:SF4">
    <property type="entry name" value="1,4-BETA-D-GLUCAN CELLOBIOHYDROLASE C-RELATED"/>
    <property type="match status" value="1"/>
</dbReference>
<dbReference type="InterPro" id="IPR016288">
    <property type="entry name" value="Beta_cellobiohydrolase"/>
</dbReference>
<evidence type="ECO:0000256" key="12">
    <source>
        <dbReference type="SAM" id="MobiDB-lite"/>
    </source>
</evidence>
<dbReference type="InterPro" id="IPR036434">
    <property type="entry name" value="Beta_cellobiohydrolase_sf"/>
</dbReference>
<keyword evidence="4" id="KW-1015">Disulfide bond</keyword>
<dbReference type="GO" id="GO:0030245">
    <property type="term" value="P:cellulose catabolic process"/>
    <property type="evidence" value="ECO:0007669"/>
    <property type="project" value="UniProtKB-KW"/>
</dbReference>
<feature type="binding site" evidence="9">
    <location>
        <position position="353"/>
    </location>
    <ligand>
        <name>substrate</name>
    </ligand>
</feature>
<dbReference type="InterPro" id="IPR001524">
    <property type="entry name" value="Glyco_hydro_6_CS"/>
</dbReference>
<evidence type="ECO:0000256" key="6">
    <source>
        <dbReference type="ARBA" id="ARBA00023295"/>
    </source>
</evidence>
<evidence type="ECO:0000313" key="14">
    <source>
        <dbReference type="Proteomes" id="UP000325787"/>
    </source>
</evidence>
<evidence type="ECO:0000256" key="10">
    <source>
        <dbReference type="PROSITE-ProRule" id="PRU10056"/>
    </source>
</evidence>
<dbReference type="EC" id="3.2.1.-" evidence="11"/>
<dbReference type="GO" id="GO:0004553">
    <property type="term" value="F:hydrolase activity, hydrolyzing O-glycosyl compounds"/>
    <property type="evidence" value="ECO:0007669"/>
    <property type="project" value="InterPro"/>
</dbReference>
<feature type="binding site" evidence="9">
    <location>
        <position position="380"/>
    </location>
    <ligand>
        <name>substrate</name>
    </ligand>
</feature>
<feature type="binding site" evidence="9">
    <location>
        <position position="74"/>
    </location>
    <ligand>
        <name>substrate</name>
    </ligand>
</feature>
<gene>
    <name evidence="13" type="ORF">EKG83_10800</name>
</gene>
<keyword evidence="14" id="KW-1185">Reference proteome</keyword>
<accession>A0A5Q0GW75</accession>
<evidence type="ECO:0000256" key="5">
    <source>
        <dbReference type="ARBA" id="ARBA00023277"/>
    </source>
</evidence>
<feature type="active site" description="Proton acceptor" evidence="8">
    <location>
        <position position="386"/>
    </location>
</feature>
<feature type="binding site" evidence="9">
    <location>
        <position position="76"/>
    </location>
    <ligand>
        <name>substrate</name>
    </ligand>
</feature>
<dbReference type="Gene3D" id="3.20.20.40">
    <property type="entry name" value="1, 4-beta cellobiohydrolase"/>
    <property type="match status" value="1"/>
</dbReference>